<feature type="domain" description="AB hydrolase-1" evidence="3">
    <location>
        <begin position="18"/>
        <end position="125"/>
    </location>
</feature>
<evidence type="ECO:0000256" key="1">
    <source>
        <dbReference type="ARBA" id="ARBA00022801"/>
    </source>
</evidence>
<dbReference type="Gene3D" id="3.40.50.1820">
    <property type="entry name" value="alpha/beta hydrolase"/>
    <property type="match status" value="1"/>
</dbReference>
<evidence type="ECO:0000313" key="5">
    <source>
        <dbReference type="Proteomes" id="UP000319931"/>
    </source>
</evidence>
<dbReference type="InterPro" id="IPR029058">
    <property type="entry name" value="AB_hydrolase_fold"/>
</dbReference>
<dbReference type="Pfam" id="PF00561">
    <property type="entry name" value="Abhydrolase_1"/>
    <property type="match status" value="1"/>
</dbReference>
<comment type="similarity">
    <text evidence="2">Belongs to the AB hydrolase superfamily. Hydrolase RutD family.</text>
</comment>
<organism evidence="4 5">
    <name type="scientific">Sphingomonas glacialis</name>
    <dbReference type="NCBI Taxonomy" id="658225"/>
    <lineage>
        <taxon>Bacteria</taxon>
        <taxon>Pseudomonadati</taxon>
        <taxon>Pseudomonadota</taxon>
        <taxon>Alphaproteobacteria</taxon>
        <taxon>Sphingomonadales</taxon>
        <taxon>Sphingomonadaceae</taxon>
        <taxon>Sphingomonas</taxon>
    </lineage>
</organism>
<proteinExistence type="inferred from homology"/>
<dbReference type="EC" id="3.5.1.-" evidence="2"/>
<dbReference type="PANTHER" id="PTHR43433:SF5">
    <property type="entry name" value="AB HYDROLASE-1 DOMAIN-CONTAINING PROTEIN"/>
    <property type="match status" value="1"/>
</dbReference>
<keyword evidence="5" id="KW-1185">Reference proteome</keyword>
<dbReference type="EMBL" id="RCZC01000006">
    <property type="protein sequence ID" value="TPG49694.1"/>
    <property type="molecule type" value="Genomic_DNA"/>
</dbReference>
<dbReference type="PRINTS" id="PR00111">
    <property type="entry name" value="ABHYDROLASE"/>
</dbReference>
<dbReference type="NCBIfam" id="TIGR03611">
    <property type="entry name" value="RutD"/>
    <property type="match status" value="1"/>
</dbReference>
<dbReference type="OrthoDB" id="9801400at2"/>
<keyword evidence="1 2" id="KW-0378">Hydrolase</keyword>
<dbReference type="GO" id="GO:0019740">
    <property type="term" value="P:nitrogen utilization"/>
    <property type="evidence" value="ECO:0007669"/>
    <property type="project" value="UniProtKB-UniRule"/>
</dbReference>
<dbReference type="GO" id="GO:0016811">
    <property type="term" value="F:hydrolase activity, acting on carbon-nitrogen (but not peptide) bonds, in linear amides"/>
    <property type="evidence" value="ECO:0007669"/>
    <property type="project" value="InterPro"/>
</dbReference>
<protein>
    <recommendedName>
        <fullName evidence="2">Putative carbamate hydrolase RutD</fullName>
        <ecNumber evidence="2">3.5.1.-</ecNumber>
    </recommendedName>
    <alternativeName>
        <fullName evidence="2">Aminohydrolase</fullName>
    </alternativeName>
</protein>
<dbReference type="SUPFAM" id="SSF53474">
    <property type="entry name" value="alpha/beta-Hydrolases"/>
    <property type="match status" value="1"/>
</dbReference>
<name>A0A502FJX2_9SPHN</name>
<sequence length="266" mass="28153">MAEAAGLYYEIHGREDAPPLILSSGLGGSAQYWAPNIPALAERYRVIAYDHRGTGRSDRALPDTVSVDDLAADMLALLDALAIPRAIVVGHAAGGVAALALALMAPDRVDKLVVVNGWASPDPHFLRCFAARLALLRGSGAEAYLRAQPLFLYPPNWISANDALLEAELPEQLAHFPGAATMEKRIAALAAFDVSERLRDIHRPVLVVVSDDDMLVPSNAGVALANGLPIAGFCRAEHGGHAVNVVDPDAFNSFVLAWLAGETVQG</sequence>
<evidence type="ECO:0000256" key="2">
    <source>
        <dbReference type="HAMAP-Rule" id="MF_00832"/>
    </source>
</evidence>
<comment type="catalytic activity">
    <reaction evidence="2">
        <text>carbamate + 2 H(+) = NH4(+) + CO2</text>
        <dbReference type="Rhea" id="RHEA:15649"/>
        <dbReference type="ChEBI" id="CHEBI:13941"/>
        <dbReference type="ChEBI" id="CHEBI:15378"/>
        <dbReference type="ChEBI" id="CHEBI:16526"/>
        <dbReference type="ChEBI" id="CHEBI:28938"/>
    </reaction>
</comment>
<dbReference type="AlphaFoldDB" id="A0A502FJX2"/>
<gene>
    <name evidence="2 4" type="primary">rutD</name>
    <name evidence="4" type="ORF">EAH76_17535</name>
</gene>
<evidence type="ECO:0000313" key="4">
    <source>
        <dbReference type="EMBL" id="TPG49694.1"/>
    </source>
</evidence>
<reference evidence="4 5" key="1">
    <citation type="journal article" date="2019" name="Environ. Microbiol.">
        <title>Species interactions and distinct microbial communities in high Arctic permafrost affected cryosols are associated with the CH4 and CO2 gas fluxes.</title>
        <authorList>
            <person name="Altshuler I."/>
            <person name="Hamel J."/>
            <person name="Turney S."/>
            <person name="Magnuson E."/>
            <person name="Levesque R."/>
            <person name="Greer C."/>
            <person name="Whyte L.G."/>
        </authorList>
    </citation>
    <scope>NUCLEOTIDE SEQUENCE [LARGE SCALE GENOMIC DNA]</scope>
    <source>
        <strain evidence="4 5">E6.1</strain>
    </source>
</reference>
<dbReference type="HAMAP" id="MF_00832">
    <property type="entry name" value="RutD"/>
    <property type="match status" value="1"/>
</dbReference>
<comment type="function">
    <text evidence="2">Involved in pyrimidine catabolism. May facilitate the hydrolysis of carbamate, a reaction that can also occur spontaneously.</text>
</comment>
<dbReference type="RefSeq" id="WP_140851585.1">
    <property type="nucleotide sequence ID" value="NZ_RCZC01000006.1"/>
</dbReference>
<comment type="caution">
    <text evidence="4">The sequence shown here is derived from an EMBL/GenBank/DDBJ whole genome shotgun (WGS) entry which is preliminary data.</text>
</comment>
<dbReference type="InterPro" id="IPR000073">
    <property type="entry name" value="AB_hydrolase_1"/>
</dbReference>
<dbReference type="PANTHER" id="PTHR43433">
    <property type="entry name" value="HYDROLASE, ALPHA/BETA FOLD FAMILY PROTEIN"/>
    <property type="match status" value="1"/>
</dbReference>
<accession>A0A502FJX2</accession>
<dbReference type="InterPro" id="IPR050471">
    <property type="entry name" value="AB_hydrolase"/>
</dbReference>
<evidence type="ECO:0000259" key="3">
    <source>
        <dbReference type="Pfam" id="PF00561"/>
    </source>
</evidence>
<dbReference type="GO" id="GO:0006212">
    <property type="term" value="P:uracil catabolic process"/>
    <property type="evidence" value="ECO:0007669"/>
    <property type="project" value="UniProtKB-UniRule"/>
</dbReference>
<dbReference type="InterPro" id="IPR019913">
    <property type="entry name" value="Pyrimidine_utilisation_RutD"/>
</dbReference>
<dbReference type="Proteomes" id="UP000319931">
    <property type="component" value="Unassembled WGS sequence"/>
</dbReference>